<sequence length="718" mass="81654">DTPLLAWIPERQAFLDETLRLEGRGSPGSPCCCGAAAPLFRCRDCFGTQMFCHECMLNSHTYNPLHRIDMWNGSFFQRTTLKQMGLRVQLGHHPGEKCYNPQPSSGDDFVVIDVHGVHEIALDFCGCASAQIRYKQLLRTRWYPATTSDPRTAATFALLEHFHVLSFESKVSAYEFYHSLARRNNNAGLLDIRDRYSAFMRMVHEWRHLRQLRRAGRGHDSAGVNATTAGELAVQCPACPHPGKNIPQGWEDKVPLSLRWKYALFIAIDANFRLKRKAVSSDNVDPSLNSGWAYFVEEVAYKSYLANQAGVKQDRSTCVSHNAINMADTKSSHGLAATGVGAIDCARHEMKLANGVGDLQKGEKYIGDAVKWKKQHGEALAELERTIQPTLIIQWRKEVEAWEEDSSQPNPFESRYAPITQSAVRLQLAELEARELEAGTNVSLHTDISPSRLITTGIDLQDQQQRLKLDIANASLHPTDKQKTTLQTHITTLQRRLDAWARIQELYMPAVSQLRHRTSNAGVSNTTELKPEDFKLWLPSELQPTTLCDHRLAVHEWELRHAQALDALNEVRSHLRLRSHIYIYKDRNVRGQAASTRAQALIGSVELRKQASVDKYRRARNALLALSHRLNKSGWQISLPPLLDSDVRPMGDMERQGTGTISWIWLDSRADNSSSENERVQDCVRVEWCKARARMSRWSEEVELLLEEMRRVIEFLKW</sequence>
<dbReference type="STRING" id="1314800.A0A1B7MJX6"/>
<evidence type="ECO:0000313" key="3">
    <source>
        <dbReference type="Proteomes" id="UP000092154"/>
    </source>
</evidence>
<organism evidence="2 3">
    <name type="scientific">Rhizopogon vinicolor AM-OR11-026</name>
    <dbReference type="NCBI Taxonomy" id="1314800"/>
    <lineage>
        <taxon>Eukaryota</taxon>
        <taxon>Fungi</taxon>
        <taxon>Dikarya</taxon>
        <taxon>Basidiomycota</taxon>
        <taxon>Agaricomycotina</taxon>
        <taxon>Agaricomycetes</taxon>
        <taxon>Agaricomycetidae</taxon>
        <taxon>Boletales</taxon>
        <taxon>Suillineae</taxon>
        <taxon>Rhizopogonaceae</taxon>
        <taxon>Rhizopogon</taxon>
    </lineage>
</organism>
<dbReference type="Pfam" id="PF18758">
    <property type="entry name" value="KDZ"/>
    <property type="match status" value="1"/>
</dbReference>
<dbReference type="AlphaFoldDB" id="A0A1B7MJX6"/>
<evidence type="ECO:0000313" key="2">
    <source>
        <dbReference type="EMBL" id="OAX32913.1"/>
    </source>
</evidence>
<proteinExistence type="predicted"/>
<dbReference type="InterPro" id="IPR040521">
    <property type="entry name" value="KDZ"/>
</dbReference>
<gene>
    <name evidence="2" type="ORF">K503DRAFT_649540</name>
</gene>
<dbReference type="PANTHER" id="PTHR33096:SF1">
    <property type="entry name" value="CXC1-LIKE CYSTEINE CLUSTER ASSOCIATED WITH KDZ TRANSPOSASES DOMAIN-CONTAINING PROTEIN"/>
    <property type="match status" value="1"/>
</dbReference>
<dbReference type="OrthoDB" id="3235114at2759"/>
<accession>A0A1B7MJX6</accession>
<feature type="non-terminal residue" evidence="2">
    <location>
        <position position="1"/>
    </location>
</feature>
<dbReference type="EMBL" id="KV448882">
    <property type="protein sequence ID" value="OAX32913.1"/>
    <property type="molecule type" value="Genomic_DNA"/>
</dbReference>
<evidence type="ECO:0000259" key="1">
    <source>
        <dbReference type="Pfam" id="PF18803"/>
    </source>
</evidence>
<feature type="domain" description="CxC2-like cysteine cluster KDZ transposase-associated" evidence="1">
    <location>
        <begin position="81"/>
        <end position="188"/>
    </location>
</feature>
<feature type="non-terminal residue" evidence="2">
    <location>
        <position position="718"/>
    </location>
</feature>
<dbReference type="InParanoid" id="A0A1B7MJX6"/>
<dbReference type="PANTHER" id="PTHR33096">
    <property type="entry name" value="CXC2 DOMAIN-CONTAINING PROTEIN"/>
    <property type="match status" value="1"/>
</dbReference>
<dbReference type="InterPro" id="IPR041457">
    <property type="entry name" value="CxC2_KDZ-assoc"/>
</dbReference>
<dbReference type="Pfam" id="PF18803">
    <property type="entry name" value="CxC2"/>
    <property type="match status" value="1"/>
</dbReference>
<protein>
    <recommendedName>
        <fullName evidence="1">CxC2-like cysteine cluster KDZ transposase-associated domain-containing protein</fullName>
    </recommendedName>
</protein>
<name>A0A1B7MJX6_9AGAM</name>
<dbReference type="Proteomes" id="UP000092154">
    <property type="component" value="Unassembled WGS sequence"/>
</dbReference>
<keyword evidence="3" id="KW-1185">Reference proteome</keyword>
<reference evidence="2 3" key="1">
    <citation type="submission" date="2016-06" db="EMBL/GenBank/DDBJ databases">
        <title>Comparative genomics of the ectomycorrhizal sister species Rhizopogon vinicolor and Rhizopogon vesiculosus (Basidiomycota: Boletales) reveals a divergence of the mating type B locus.</title>
        <authorList>
            <consortium name="DOE Joint Genome Institute"/>
            <person name="Mujic A.B."/>
            <person name="Kuo A."/>
            <person name="Tritt A."/>
            <person name="Lipzen A."/>
            <person name="Chen C."/>
            <person name="Johnson J."/>
            <person name="Sharma A."/>
            <person name="Barry K."/>
            <person name="Grigoriev I.V."/>
            <person name="Spatafora J.W."/>
        </authorList>
    </citation>
    <scope>NUCLEOTIDE SEQUENCE [LARGE SCALE GENOMIC DNA]</scope>
    <source>
        <strain evidence="2 3">AM-OR11-026</strain>
    </source>
</reference>